<evidence type="ECO:0000313" key="2">
    <source>
        <dbReference type="EMBL" id="KYN07906.1"/>
    </source>
</evidence>
<organism evidence="2 3">
    <name type="scientific">Cyphomyrmex costatus</name>
    <dbReference type="NCBI Taxonomy" id="456900"/>
    <lineage>
        <taxon>Eukaryota</taxon>
        <taxon>Metazoa</taxon>
        <taxon>Ecdysozoa</taxon>
        <taxon>Arthropoda</taxon>
        <taxon>Hexapoda</taxon>
        <taxon>Insecta</taxon>
        <taxon>Pterygota</taxon>
        <taxon>Neoptera</taxon>
        <taxon>Endopterygota</taxon>
        <taxon>Hymenoptera</taxon>
        <taxon>Apocrita</taxon>
        <taxon>Aculeata</taxon>
        <taxon>Formicoidea</taxon>
        <taxon>Formicidae</taxon>
        <taxon>Myrmicinae</taxon>
        <taxon>Cyphomyrmex</taxon>
    </lineage>
</organism>
<keyword evidence="1" id="KW-0812">Transmembrane</keyword>
<protein>
    <submittedName>
        <fullName evidence="2">Uncharacterized protein</fullName>
    </submittedName>
</protein>
<feature type="transmembrane region" description="Helical" evidence="1">
    <location>
        <begin position="93"/>
        <end position="111"/>
    </location>
</feature>
<sequence length="112" mass="13901">MSDRPRARTWYTFEANLPESFFTRFTQHRTDLSHEFDWDNRHILDREHILNKRLISKIIHIKRQKLGLTLQNMTHFLLILYIQIYFLGRRECFYSILFILAYLLFIIYTYCH</sequence>
<keyword evidence="1" id="KW-1133">Transmembrane helix</keyword>
<reference evidence="2 3" key="1">
    <citation type="submission" date="2016-03" db="EMBL/GenBank/DDBJ databases">
        <title>Cyphomyrmex costatus WGS genome.</title>
        <authorList>
            <person name="Nygaard S."/>
            <person name="Hu H."/>
            <person name="Boomsma J."/>
            <person name="Zhang G."/>
        </authorList>
    </citation>
    <scope>NUCLEOTIDE SEQUENCE [LARGE SCALE GENOMIC DNA]</scope>
    <source>
        <strain evidence="2">MS0001</strain>
        <tissue evidence="2">Whole body</tissue>
    </source>
</reference>
<evidence type="ECO:0000256" key="1">
    <source>
        <dbReference type="SAM" id="Phobius"/>
    </source>
</evidence>
<keyword evidence="3" id="KW-1185">Reference proteome</keyword>
<keyword evidence="1" id="KW-0472">Membrane</keyword>
<evidence type="ECO:0000313" key="3">
    <source>
        <dbReference type="Proteomes" id="UP000078542"/>
    </source>
</evidence>
<dbReference type="EMBL" id="KQ976842">
    <property type="protein sequence ID" value="KYN07906.1"/>
    <property type="molecule type" value="Genomic_DNA"/>
</dbReference>
<proteinExistence type="predicted"/>
<gene>
    <name evidence="2" type="ORF">ALC62_01088</name>
</gene>
<accession>A0A195D4Y1</accession>
<feature type="transmembrane region" description="Helical" evidence="1">
    <location>
        <begin position="66"/>
        <end position="87"/>
    </location>
</feature>
<name>A0A195D4Y1_9HYME</name>
<dbReference type="AlphaFoldDB" id="A0A195D4Y1"/>
<dbReference type="Proteomes" id="UP000078542">
    <property type="component" value="Unassembled WGS sequence"/>
</dbReference>